<evidence type="ECO:0008006" key="4">
    <source>
        <dbReference type="Google" id="ProtNLM"/>
    </source>
</evidence>
<accession>A0AAN6TI48</accession>
<proteinExistence type="predicted"/>
<keyword evidence="3" id="KW-1185">Reference proteome</keyword>
<feature type="chain" id="PRO_5042926470" description="Apple domain-containing protein" evidence="1">
    <location>
        <begin position="21"/>
        <end position="174"/>
    </location>
</feature>
<dbReference type="EMBL" id="MU853336">
    <property type="protein sequence ID" value="KAK4114868.1"/>
    <property type="molecule type" value="Genomic_DNA"/>
</dbReference>
<keyword evidence="1" id="KW-0732">Signal</keyword>
<dbReference type="AlphaFoldDB" id="A0AAN6TI48"/>
<evidence type="ECO:0000313" key="2">
    <source>
        <dbReference type="EMBL" id="KAK4114868.1"/>
    </source>
</evidence>
<feature type="signal peptide" evidence="1">
    <location>
        <begin position="1"/>
        <end position="20"/>
    </location>
</feature>
<dbReference type="Proteomes" id="UP001302812">
    <property type="component" value="Unassembled WGS sequence"/>
</dbReference>
<organism evidence="2 3">
    <name type="scientific">Canariomyces notabilis</name>
    <dbReference type="NCBI Taxonomy" id="2074819"/>
    <lineage>
        <taxon>Eukaryota</taxon>
        <taxon>Fungi</taxon>
        <taxon>Dikarya</taxon>
        <taxon>Ascomycota</taxon>
        <taxon>Pezizomycotina</taxon>
        <taxon>Sordariomycetes</taxon>
        <taxon>Sordariomycetidae</taxon>
        <taxon>Sordariales</taxon>
        <taxon>Chaetomiaceae</taxon>
        <taxon>Canariomyces</taxon>
    </lineage>
</organism>
<comment type="caution">
    <text evidence="2">The sequence shown here is derived from an EMBL/GenBank/DDBJ whole genome shotgun (WGS) entry which is preliminary data.</text>
</comment>
<gene>
    <name evidence="2" type="ORF">N656DRAFT_843564</name>
</gene>
<reference evidence="2" key="2">
    <citation type="submission" date="2023-05" db="EMBL/GenBank/DDBJ databases">
        <authorList>
            <consortium name="Lawrence Berkeley National Laboratory"/>
            <person name="Steindorff A."/>
            <person name="Hensen N."/>
            <person name="Bonometti L."/>
            <person name="Westerberg I."/>
            <person name="Brannstrom I.O."/>
            <person name="Guillou S."/>
            <person name="Cros-Aarteil S."/>
            <person name="Calhoun S."/>
            <person name="Haridas S."/>
            <person name="Kuo A."/>
            <person name="Mondo S."/>
            <person name="Pangilinan J."/>
            <person name="Riley R."/>
            <person name="Labutti K."/>
            <person name="Andreopoulos B."/>
            <person name="Lipzen A."/>
            <person name="Chen C."/>
            <person name="Yanf M."/>
            <person name="Daum C."/>
            <person name="Ng V."/>
            <person name="Clum A."/>
            <person name="Ohm R."/>
            <person name="Martin F."/>
            <person name="Silar P."/>
            <person name="Natvig D."/>
            <person name="Lalanne C."/>
            <person name="Gautier V."/>
            <person name="Ament-Velasquez S.L."/>
            <person name="Kruys A."/>
            <person name="Hutchinson M.I."/>
            <person name="Powell A.J."/>
            <person name="Barry K."/>
            <person name="Miller A.N."/>
            <person name="Grigoriev I.V."/>
            <person name="Debuchy R."/>
            <person name="Gladieux P."/>
            <person name="Thoren M.H."/>
            <person name="Johannesson H."/>
        </authorList>
    </citation>
    <scope>NUCLEOTIDE SEQUENCE</scope>
    <source>
        <strain evidence="2">CBS 508.74</strain>
    </source>
</reference>
<evidence type="ECO:0000313" key="3">
    <source>
        <dbReference type="Proteomes" id="UP001302812"/>
    </source>
</evidence>
<protein>
    <recommendedName>
        <fullName evidence="4">Apple domain-containing protein</fullName>
    </recommendedName>
</protein>
<sequence>MKGILRFLWIALALAGKVAARDTRGINTPSRLLLVNDGQSKTDAAMDAVCTQGLPASAQHPDSDYPIDNYTVVTPAQHWSSYTLRQDWYDEHYLSGPHYMPFTHASDPYGAFKCQYTCNAAENCNSYFVWYEKVGTPDEHLSCVLFDAIITPSIFVEAEGTIATGAYDRLCDQQ</sequence>
<dbReference type="GeneID" id="89943225"/>
<reference evidence="2" key="1">
    <citation type="journal article" date="2023" name="Mol. Phylogenet. Evol.">
        <title>Genome-scale phylogeny and comparative genomics of the fungal order Sordariales.</title>
        <authorList>
            <person name="Hensen N."/>
            <person name="Bonometti L."/>
            <person name="Westerberg I."/>
            <person name="Brannstrom I.O."/>
            <person name="Guillou S."/>
            <person name="Cros-Aarteil S."/>
            <person name="Calhoun S."/>
            <person name="Haridas S."/>
            <person name="Kuo A."/>
            <person name="Mondo S."/>
            <person name="Pangilinan J."/>
            <person name="Riley R."/>
            <person name="LaButti K."/>
            <person name="Andreopoulos B."/>
            <person name="Lipzen A."/>
            <person name="Chen C."/>
            <person name="Yan M."/>
            <person name="Daum C."/>
            <person name="Ng V."/>
            <person name="Clum A."/>
            <person name="Steindorff A."/>
            <person name="Ohm R.A."/>
            <person name="Martin F."/>
            <person name="Silar P."/>
            <person name="Natvig D.O."/>
            <person name="Lalanne C."/>
            <person name="Gautier V."/>
            <person name="Ament-Velasquez S.L."/>
            <person name="Kruys A."/>
            <person name="Hutchinson M.I."/>
            <person name="Powell A.J."/>
            <person name="Barry K."/>
            <person name="Miller A.N."/>
            <person name="Grigoriev I.V."/>
            <person name="Debuchy R."/>
            <person name="Gladieux P."/>
            <person name="Hiltunen Thoren M."/>
            <person name="Johannesson H."/>
        </authorList>
    </citation>
    <scope>NUCLEOTIDE SEQUENCE</scope>
    <source>
        <strain evidence="2">CBS 508.74</strain>
    </source>
</reference>
<dbReference type="RefSeq" id="XP_064672438.1">
    <property type="nucleotide sequence ID" value="XM_064819099.1"/>
</dbReference>
<name>A0AAN6TI48_9PEZI</name>
<evidence type="ECO:0000256" key="1">
    <source>
        <dbReference type="SAM" id="SignalP"/>
    </source>
</evidence>